<evidence type="ECO:0000256" key="1">
    <source>
        <dbReference type="SAM" id="MobiDB-lite"/>
    </source>
</evidence>
<protein>
    <submittedName>
        <fullName evidence="2">Uncharacterized protein</fullName>
    </submittedName>
</protein>
<organism evidence="2 3">
    <name type="scientific">Nephila pilipes</name>
    <name type="common">Giant wood spider</name>
    <name type="synonym">Nephila maculata</name>
    <dbReference type="NCBI Taxonomy" id="299642"/>
    <lineage>
        <taxon>Eukaryota</taxon>
        <taxon>Metazoa</taxon>
        <taxon>Ecdysozoa</taxon>
        <taxon>Arthropoda</taxon>
        <taxon>Chelicerata</taxon>
        <taxon>Arachnida</taxon>
        <taxon>Araneae</taxon>
        <taxon>Araneomorphae</taxon>
        <taxon>Entelegynae</taxon>
        <taxon>Araneoidea</taxon>
        <taxon>Nephilidae</taxon>
        <taxon>Nephila</taxon>
    </lineage>
</organism>
<dbReference type="AlphaFoldDB" id="A0A8X6QHI5"/>
<accession>A0A8X6QHI5</accession>
<dbReference type="OrthoDB" id="6435156at2759"/>
<dbReference type="EMBL" id="BMAW01080403">
    <property type="protein sequence ID" value="GFU19417.1"/>
    <property type="molecule type" value="Genomic_DNA"/>
</dbReference>
<evidence type="ECO:0000313" key="3">
    <source>
        <dbReference type="Proteomes" id="UP000887013"/>
    </source>
</evidence>
<gene>
    <name evidence="2" type="ORF">NPIL_532301</name>
</gene>
<dbReference type="Proteomes" id="UP000887013">
    <property type="component" value="Unassembled WGS sequence"/>
</dbReference>
<comment type="caution">
    <text evidence="2">The sequence shown here is derived from an EMBL/GenBank/DDBJ whole genome shotgun (WGS) entry which is preliminary data.</text>
</comment>
<proteinExistence type="predicted"/>
<evidence type="ECO:0000313" key="2">
    <source>
        <dbReference type="EMBL" id="GFU19417.1"/>
    </source>
</evidence>
<keyword evidence="3" id="KW-1185">Reference proteome</keyword>
<sequence length="112" mass="12981">MIRLQAQWQVMQIFLPHHLSVAYVDRKKPMLQIDKVQIPPECCKRGKGMPTPTEEVEVPPTAPERLGESPPSTSQEHAPERRTLHGMYFSSSYKLRLLGREKLRFLYCLSFS</sequence>
<reference evidence="2" key="1">
    <citation type="submission" date="2020-08" db="EMBL/GenBank/DDBJ databases">
        <title>Multicomponent nature underlies the extraordinary mechanical properties of spider dragline silk.</title>
        <authorList>
            <person name="Kono N."/>
            <person name="Nakamura H."/>
            <person name="Mori M."/>
            <person name="Yoshida Y."/>
            <person name="Ohtoshi R."/>
            <person name="Malay A.D."/>
            <person name="Moran D.A.P."/>
            <person name="Tomita M."/>
            <person name="Numata K."/>
            <person name="Arakawa K."/>
        </authorList>
    </citation>
    <scope>NUCLEOTIDE SEQUENCE</scope>
</reference>
<feature type="region of interest" description="Disordered" evidence="1">
    <location>
        <begin position="42"/>
        <end position="81"/>
    </location>
</feature>
<name>A0A8X6QHI5_NEPPI</name>